<evidence type="ECO:0000256" key="2">
    <source>
        <dbReference type="ARBA" id="ARBA00022908"/>
    </source>
</evidence>
<dbReference type="InterPro" id="IPR038488">
    <property type="entry name" value="Integrase_DNA-bd_sf"/>
</dbReference>
<proteinExistence type="inferred from homology"/>
<dbReference type="Pfam" id="PF13356">
    <property type="entry name" value="Arm-DNA-bind_3"/>
    <property type="match status" value="1"/>
</dbReference>
<protein>
    <submittedName>
        <fullName evidence="9">Integrase arm-type DNA-binding domain-containing protein</fullName>
    </submittedName>
</protein>
<organism evidence="9 10">
    <name type="scientific">Roseomonas marmotae</name>
    <dbReference type="NCBI Taxonomy" id="2768161"/>
    <lineage>
        <taxon>Bacteria</taxon>
        <taxon>Pseudomonadati</taxon>
        <taxon>Pseudomonadota</taxon>
        <taxon>Alphaproteobacteria</taxon>
        <taxon>Acetobacterales</taxon>
        <taxon>Roseomonadaceae</taxon>
        <taxon>Roseomonas</taxon>
    </lineage>
</organism>
<feature type="domain" description="Tyr recombinase" evidence="7">
    <location>
        <begin position="225"/>
        <end position="417"/>
    </location>
</feature>
<dbReference type="InterPro" id="IPR011010">
    <property type="entry name" value="DNA_brk_join_enz"/>
</dbReference>
<feature type="domain" description="Core-binding (CB)" evidence="8">
    <location>
        <begin position="112"/>
        <end position="193"/>
    </location>
</feature>
<comment type="similarity">
    <text evidence="1">Belongs to the 'phage' integrase family.</text>
</comment>
<dbReference type="InterPro" id="IPR053876">
    <property type="entry name" value="Phage_int_M"/>
</dbReference>
<evidence type="ECO:0000313" key="10">
    <source>
        <dbReference type="Proteomes" id="UP001518990"/>
    </source>
</evidence>
<evidence type="ECO:0000259" key="8">
    <source>
        <dbReference type="PROSITE" id="PS51900"/>
    </source>
</evidence>
<reference evidence="9 10" key="1">
    <citation type="submission" date="2020-09" db="EMBL/GenBank/DDBJ databases">
        <title>Roseomonas.</title>
        <authorList>
            <person name="Zhu W."/>
        </authorList>
    </citation>
    <scope>NUCLEOTIDE SEQUENCE [LARGE SCALE GENOMIC DNA]</scope>
    <source>
        <strain evidence="9 10">1311</strain>
    </source>
</reference>
<comment type="caution">
    <text evidence="9">The sequence shown here is derived from an EMBL/GenBank/DDBJ whole genome shotgun (WGS) entry which is preliminary data.</text>
</comment>
<dbReference type="PROSITE" id="PS51900">
    <property type="entry name" value="CB"/>
    <property type="match status" value="1"/>
</dbReference>
<dbReference type="Pfam" id="PF22022">
    <property type="entry name" value="Phage_int_M"/>
    <property type="match status" value="1"/>
</dbReference>
<dbReference type="RefSeq" id="WP_207444958.1">
    <property type="nucleotide sequence ID" value="NZ_JACTNF010000001.1"/>
</dbReference>
<dbReference type="InterPro" id="IPR044068">
    <property type="entry name" value="CB"/>
</dbReference>
<evidence type="ECO:0000259" key="7">
    <source>
        <dbReference type="PROSITE" id="PS51898"/>
    </source>
</evidence>
<evidence type="ECO:0000256" key="1">
    <source>
        <dbReference type="ARBA" id="ARBA00008857"/>
    </source>
</evidence>
<name>A0ABS3K7D3_9PROT</name>
<accession>A0ABS3K7D3</accession>
<dbReference type="Gene3D" id="1.10.443.10">
    <property type="entry name" value="Intergrase catalytic core"/>
    <property type="match status" value="1"/>
</dbReference>
<dbReference type="Gene3D" id="1.10.150.130">
    <property type="match status" value="1"/>
</dbReference>
<dbReference type="InterPro" id="IPR010998">
    <property type="entry name" value="Integrase_recombinase_N"/>
</dbReference>
<gene>
    <name evidence="9" type="ORF">IAI60_01900</name>
</gene>
<dbReference type="GO" id="GO:0003677">
    <property type="term" value="F:DNA binding"/>
    <property type="evidence" value="ECO:0007669"/>
    <property type="project" value="UniProtKB-KW"/>
</dbReference>
<dbReference type="PROSITE" id="PS51898">
    <property type="entry name" value="TYR_RECOMBINASE"/>
    <property type="match status" value="1"/>
</dbReference>
<dbReference type="InterPro" id="IPR025166">
    <property type="entry name" value="Integrase_DNA_bind_dom"/>
</dbReference>
<dbReference type="Pfam" id="PF00589">
    <property type="entry name" value="Phage_integrase"/>
    <property type="match status" value="1"/>
</dbReference>
<dbReference type="CDD" id="cd00801">
    <property type="entry name" value="INT_P4_C"/>
    <property type="match status" value="1"/>
</dbReference>
<sequence length="440" mass="48365">MAKGKLTAVQVRAAKPPAGSTRPVRLGDGEGLYLQIAPSGSKSWLFRYMLAGRSREMGLGSAGEGPGDVSLAAARQAAAEARALAREGVDPIDHRKAAQEAAGAAAATAQANTFEMVAEAYIKAHRAGWRNEKHASQWTNTLTTYAYPRLGRMPVSSIATADVLAVLEPIWAEKTETATRVRTRIEAVLDYATARELRAPGLNPATWRGNLQKLLPRPSKVTKIRHHPALPYQQVGAFFAALEERTASTAARALAFVILTACRSGEVLGATWREIELAAGDWTIPAERMKNEREHRVPLSPAVLAVLEEMKPLADSLDSYVFPSARKGKPLSNMALEMLLRRMNPEPNEEGQGYRWCDRRGQAITVHGFRSTFRDWTSEATSFPHEMAEAALSHVIKNKSEAAYRRGDMFEKRRKMMEAWAAFCARRAGDAKVLPLRRVG</sequence>
<keyword evidence="10" id="KW-1185">Reference proteome</keyword>
<dbReference type="InterPro" id="IPR050808">
    <property type="entry name" value="Phage_Integrase"/>
</dbReference>
<dbReference type="Proteomes" id="UP001518990">
    <property type="component" value="Unassembled WGS sequence"/>
</dbReference>
<keyword evidence="2" id="KW-0229">DNA integration</keyword>
<evidence type="ECO:0000313" key="9">
    <source>
        <dbReference type="EMBL" id="MBO1073358.1"/>
    </source>
</evidence>
<keyword evidence="3 5" id="KW-0238">DNA-binding</keyword>
<evidence type="ECO:0000256" key="3">
    <source>
        <dbReference type="ARBA" id="ARBA00023125"/>
    </source>
</evidence>
<dbReference type="Gene3D" id="3.30.160.390">
    <property type="entry name" value="Integrase, DNA-binding domain"/>
    <property type="match status" value="1"/>
</dbReference>
<evidence type="ECO:0000256" key="5">
    <source>
        <dbReference type="PROSITE-ProRule" id="PRU01248"/>
    </source>
</evidence>
<keyword evidence="4" id="KW-0233">DNA recombination</keyword>
<dbReference type="InterPro" id="IPR013762">
    <property type="entry name" value="Integrase-like_cat_sf"/>
</dbReference>
<evidence type="ECO:0000256" key="6">
    <source>
        <dbReference type="SAM" id="MobiDB-lite"/>
    </source>
</evidence>
<dbReference type="InterPro" id="IPR002104">
    <property type="entry name" value="Integrase_catalytic"/>
</dbReference>
<evidence type="ECO:0000256" key="4">
    <source>
        <dbReference type="ARBA" id="ARBA00023172"/>
    </source>
</evidence>
<dbReference type="PANTHER" id="PTHR30629">
    <property type="entry name" value="PROPHAGE INTEGRASE"/>
    <property type="match status" value="1"/>
</dbReference>
<dbReference type="PANTHER" id="PTHR30629:SF2">
    <property type="entry name" value="PROPHAGE INTEGRASE INTS-RELATED"/>
    <property type="match status" value="1"/>
</dbReference>
<dbReference type="SUPFAM" id="SSF56349">
    <property type="entry name" value="DNA breaking-rejoining enzymes"/>
    <property type="match status" value="1"/>
</dbReference>
<dbReference type="EMBL" id="JACTNF010000001">
    <property type="protein sequence ID" value="MBO1073358.1"/>
    <property type="molecule type" value="Genomic_DNA"/>
</dbReference>
<feature type="region of interest" description="Disordered" evidence="6">
    <location>
        <begin position="1"/>
        <end position="23"/>
    </location>
</feature>